<dbReference type="PROSITE" id="PS00108">
    <property type="entry name" value="PROTEIN_KINASE_ST"/>
    <property type="match status" value="1"/>
</dbReference>
<evidence type="ECO:0000259" key="1">
    <source>
        <dbReference type="PROSITE" id="PS50011"/>
    </source>
</evidence>
<dbReference type="EMBL" id="GDID01000865">
    <property type="protein sequence ID" value="JAP95741.1"/>
    <property type="molecule type" value="Transcribed_RNA"/>
</dbReference>
<protein>
    <submittedName>
        <fullName evidence="2">Kinase, CMGC CDK</fullName>
    </submittedName>
</protein>
<keyword evidence="2" id="KW-0808">Transferase</keyword>
<dbReference type="InterPro" id="IPR000719">
    <property type="entry name" value="Prot_kinase_dom"/>
</dbReference>
<feature type="non-terminal residue" evidence="2">
    <location>
        <position position="1"/>
    </location>
</feature>
<dbReference type="GO" id="GO:0044773">
    <property type="term" value="P:mitotic DNA damage checkpoint signaling"/>
    <property type="evidence" value="ECO:0007669"/>
    <property type="project" value="TreeGrafter"/>
</dbReference>
<dbReference type="GO" id="GO:0005737">
    <property type="term" value="C:cytoplasm"/>
    <property type="evidence" value="ECO:0007669"/>
    <property type="project" value="TreeGrafter"/>
</dbReference>
<dbReference type="Pfam" id="PF00069">
    <property type="entry name" value="Pkinase"/>
    <property type="match status" value="1"/>
</dbReference>
<dbReference type="SMART" id="SM00220">
    <property type="entry name" value="S_TKc"/>
    <property type="match status" value="1"/>
</dbReference>
<reference evidence="2" key="1">
    <citation type="submission" date="2015-07" db="EMBL/GenBank/DDBJ databases">
        <title>Adaptation to a free-living lifestyle via gene acquisitions in the diplomonad Trepomonas sp. PC1.</title>
        <authorList>
            <person name="Xu F."/>
            <person name="Jerlstrom-Hultqvist J."/>
            <person name="Kolisko M."/>
            <person name="Simpson A.G.B."/>
            <person name="Roger A.J."/>
            <person name="Svard S.G."/>
            <person name="Andersson J.O."/>
        </authorList>
    </citation>
    <scope>NUCLEOTIDE SEQUENCE</scope>
    <source>
        <strain evidence="2">PC1</strain>
    </source>
</reference>
<dbReference type="AlphaFoldDB" id="A0A146KJX9"/>
<name>A0A146KJX9_9EUKA</name>
<feature type="domain" description="Protein kinase" evidence="1">
    <location>
        <begin position="1"/>
        <end position="234"/>
    </location>
</feature>
<sequence>LIAASQFHHENIVNVADVFIQNQQINLAMEFCDSDVKRVFSGRLNLQERKAAYKQCLQGLFYLHQQAFVHCDIKPQNILVKFEPINNFQRRTVFKIADFGLGVFANLKSSGSYNKTSQRYRWTDGYRPPEIICGGELTHKADVWSLGVTFVELLLNTNIFMDNSGFVLKMEQLYQIKMAELAFSLQNDSNVNYSMDFIDQVDVEPEEKEFLKAMLEMDYRKRSDTAQLLQKEFLQNIDPGVEEKVGQGILGDIDKLQENWLE</sequence>
<keyword evidence="2" id="KW-0418">Kinase</keyword>
<proteinExistence type="predicted"/>
<dbReference type="PANTHER" id="PTHR44167:SF18">
    <property type="entry name" value="PROTEIN KINASE DOMAIN-CONTAINING PROTEIN"/>
    <property type="match status" value="1"/>
</dbReference>
<dbReference type="Gene3D" id="1.10.510.10">
    <property type="entry name" value="Transferase(Phosphotransferase) domain 1"/>
    <property type="match status" value="1"/>
</dbReference>
<dbReference type="GO" id="GO:0005524">
    <property type="term" value="F:ATP binding"/>
    <property type="evidence" value="ECO:0007669"/>
    <property type="project" value="InterPro"/>
</dbReference>
<dbReference type="PROSITE" id="PS50011">
    <property type="entry name" value="PROTEIN_KINASE_DOM"/>
    <property type="match status" value="1"/>
</dbReference>
<dbReference type="GO" id="GO:0005634">
    <property type="term" value="C:nucleus"/>
    <property type="evidence" value="ECO:0007669"/>
    <property type="project" value="TreeGrafter"/>
</dbReference>
<dbReference type="InterPro" id="IPR008271">
    <property type="entry name" value="Ser/Thr_kinase_AS"/>
</dbReference>
<evidence type="ECO:0000313" key="2">
    <source>
        <dbReference type="EMBL" id="JAP95741.1"/>
    </source>
</evidence>
<accession>A0A146KJX9</accession>
<dbReference type="InterPro" id="IPR011009">
    <property type="entry name" value="Kinase-like_dom_sf"/>
</dbReference>
<organism evidence="2">
    <name type="scientific">Trepomonas sp. PC1</name>
    <dbReference type="NCBI Taxonomy" id="1076344"/>
    <lineage>
        <taxon>Eukaryota</taxon>
        <taxon>Metamonada</taxon>
        <taxon>Diplomonadida</taxon>
        <taxon>Hexamitidae</taxon>
        <taxon>Hexamitinae</taxon>
        <taxon>Trepomonas</taxon>
    </lineage>
</organism>
<dbReference type="SUPFAM" id="SSF56112">
    <property type="entry name" value="Protein kinase-like (PK-like)"/>
    <property type="match status" value="1"/>
</dbReference>
<dbReference type="GO" id="GO:0004674">
    <property type="term" value="F:protein serine/threonine kinase activity"/>
    <property type="evidence" value="ECO:0007669"/>
    <property type="project" value="TreeGrafter"/>
</dbReference>
<dbReference type="PANTHER" id="PTHR44167">
    <property type="entry name" value="OVARIAN-SPECIFIC SERINE/THREONINE-PROTEIN KINASE LOK-RELATED"/>
    <property type="match status" value="1"/>
</dbReference>
<gene>
    <name evidence="2" type="ORF">TPC1_11161</name>
</gene>